<comment type="caution">
    <text evidence="7">The sequence shown here is derived from an EMBL/GenBank/DDBJ whole genome shotgun (WGS) entry which is preliminary data.</text>
</comment>
<dbReference type="EMBL" id="NNAY01001132">
    <property type="protein sequence ID" value="OXU25031.1"/>
    <property type="molecule type" value="Genomic_DNA"/>
</dbReference>
<evidence type="ECO:0000256" key="5">
    <source>
        <dbReference type="SAM" id="SignalP"/>
    </source>
</evidence>
<dbReference type="PANTHER" id="PTHR23259">
    <property type="entry name" value="RIDDLE"/>
    <property type="match status" value="1"/>
</dbReference>
<dbReference type="InterPro" id="IPR051368">
    <property type="entry name" value="SerProtInhib-TIL_Domain"/>
</dbReference>
<evidence type="ECO:0000256" key="2">
    <source>
        <dbReference type="ARBA" id="ARBA00022690"/>
    </source>
</evidence>
<feature type="domain" description="TIL" evidence="6">
    <location>
        <begin position="30"/>
        <end position="82"/>
    </location>
</feature>
<comment type="similarity">
    <text evidence="1">Belongs to the serine protease inhibitor-like (TIL domain-containing) family.</text>
</comment>
<dbReference type="SUPFAM" id="SSF57567">
    <property type="entry name" value="Serine protease inhibitors"/>
    <property type="match status" value="1"/>
</dbReference>
<feature type="signal peptide" evidence="5">
    <location>
        <begin position="1"/>
        <end position="23"/>
    </location>
</feature>
<reference evidence="7 8" key="1">
    <citation type="journal article" date="2017" name="Curr. Biol.">
        <title>The Evolution of Venom by Co-option of Single-Copy Genes.</title>
        <authorList>
            <person name="Martinson E.O."/>
            <person name="Mrinalini"/>
            <person name="Kelkar Y.D."/>
            <person name="Chang C.H."/>
            <person name="Werren J.H."/>
        </authorList>
    </citation>
    <scope>NUCLEOTIDE SEQUENCE [LARGE SCALE GENOMIC DNA]</scope>
    <source>
        <strain evidence="7 8">Alberta</strain>
        <tissue evidence="7">Whole body</tissue>
    </source>
</reference>
<feature type="chain" id="PRO_5012759827" description="TIL domain-containing protein" evidence="5">
    <location>
        <begin position="24"/>
        <end position="82"/>
    </location>
</feature>
<proteinExistence type="inferred from homology"/>
<keyword evidence="2" id="KW-0646">Protease inhibitor</keyword>
<dbReference type="Gene3D" id="2.10.25.10">
    <property type="entry name" value="Laminin"/>
    <property type="match status" value="1"/>
</dbReference>
<gene>
    <name evidence="7" type="ORF">TSAR_008344</name>
</gene>
<keyword evidence="8" id="KW-1185">Reference proteome</keyword>
<sequence>MSKLTVLCLLVLCISGCVITIDAASFICRKPNQEWTECGSACPRTCNQLKDRLCTQQCIRGCRCNRGYILNNNGECVLLKHC</sequence>
<evidence type="ECO:0000259" key="6">
    <source>
        <dbReference type="Pfam" id="PF01826"/>
    </source>
</evidence>
<name>A0A232F2S2_9HYME</name>
<dbReference type="AlphaFoldDB" id="A0A232F2S2"/>
<dbReference type="Pfam" id="PF01826">
    <property type="entry name" value="TIL"/>
    <property type="match status" value="1"/>
</dbReference>
<keyword evidence="4" id="KW-1015">Disulfide bond</keyword>
<keyword evidence="3" id="KW-0722">Serine protease inhibitor</keyword>
<evidence type="ECO:0000256" key="3">
    <source>
        <dbReference type="ARBA" id="ARBA00022900"/>
    </source>
</evidence>
<evidence type="ECO:0000256" key="1">
    <source>
        <dbReference type="ARBA" id="ARBA00007611"/>
    </source>
</evidence>
<dbReference type="OrthoDB" id="6236007at2759"/>
<protein>
    <recommendedName>
        <fullName evidence="6">TIL domain-containing protein</fullName>
    </recommendedName>
</protein>
<dbReference type="GO" id="GO:0004867">
    <property type="term" value="F:serine-type endopeptidase inhibitor activity"/>
    <property type="evidence" value="ECO:0007669"/>
    <property type="project" value="UniProtKB-KW"/>
</dbReference>
<dbReference type="CDD" id="cd19941">
    <property type="entry name" value="TIL"/>
    <property type="match status" value="1"/>
</dbReference>
<dbReference type="PANTHER" id="PTHR23259:SF70">
    <property type="entry name" value="ACCESSORY GLAND PROTEIN ACP62F-RELATED"/>
    <property type="match status" value="1"/>
</dbReference>
<dbReference type="FunFam" id="2.10.25.10:FF:000055">
    <property type="entry name" value="alpha-tectorin isoform X1"/>
    <property type="match status" value="1"/>
</dbReference>
<dbReference type="InterPro" id="IPR002919">
    <property type="entry name" value="TIL_dom"/>
</dbReference>
<dbReference type="InterPro" id="IPR036084">
    <property type="entry name" value="Ser_inhib-like_sf"/>
</dbReference>
<keyword evidence="5" id="KW-0732">Signal</keyword>
<organism evidence="7 8">
    <name type="scientific">Trichomalopsis sarcophagae</name>
    <dbReference type="NCBI Taxonomy" id="543379"/>
    <lineage>
        <taxon>Eukaryota</taxon>
        <taxon>Metazoa</taxon>
        <taxon>Ecdysozoa</taxon>
        <taxon>Arthropoda</taxon>
        <taxon>Hexapoda</taxon>
        <taxon>Insecta</taxon>
        <taxon>Pterygota</taxon>
        <taxon>Neoptera</taxon>
        <taxon>Endopterygota</taxon>
        <taxon>Hymenoptera</taxon>
        <taxon>Apocrita</taxon>
        <taxon>Proctotrupomorpha</taxon>
        <taxon>Chalcidoidea</taxon>
        <taxon>Pteromalidae</taxon>
        <taxon>Pteromalinae</taxon>
        <taxon>Trichomalopsis</taxon>
    </lineage>
</organism>
<evidence type="ECO:0000256" key="4">
    <source>
        <dbReference type="ARBA" id="ARBA00023157"/>
    </source>
</evidence>
<dbReference type="Proteomes" id="UP000215335">
    <property type="component" value="Unassembled WGS sequence"/>
</dbReference>
<accession>A0A232F2S2</accession>
<evidence type="ECO:0000313" key="8">
    <source>
        <dbReference type="Proteomes" id="UP000215335"/>
    </source>
</evidence>
<evidence type="ECO:0000313" key="7">
    <source>
        <dbReference type="EMBL" id="OXU25031.1"/>
    </source>
</evidence>